<keyword evidence="2" id="KW-0472">Membrane</keyword>
<keyword evidence="2" id="KW-0812">Transmembrane</keyword>
<sequence length="311" mass="33369">MQRASLLTVRSDSADLGGGGGAPTSSGSSKKNDDPDANSSGIVAVPFVGVIDVSGLRSKFLRDVVTQVNNDPVKRSMAKGVLIGFFVAFLVFYVDIFNAMGNERAQWRQTSRLLASERDEYKKALEIVESKMVQSEAQVLVAQKTATGAVDRATAEVRATQGAAKAAMGDVVSLKDSIIKKHKGAAEREARSGMKHRLEAEATKVHLKTASSELKKVEAAEDAWDRFHQQAVSRSVRYGSHTKVPNIPHPDADDHAAKIVTGWRLGQRLAIRGGEGGVHSDGLMKSAVKSTETFGFGDKKKSGRKLLARAA</sequence>
<keyword evidence="4" id="KW-1185">Reference proteome</keyword>
<evidence type="ECO:0000256" key="1">
    <source>
        <dbReference type="SAM" id="MobiDB-lite"/>
    </source>
</evidence>
<gene>
    <name evidence="3" type="ORF">PPROV_000700200</name>
</gene>
<accession>A0A830HS30</accession>
<organism evidence="3 4">
    <name type="scientific">Pycnococcus provasolii</name>
    <dbReference type="NCBI Taxonomy" id="41880"/>
    <lineage>
        <taxon>Eukaryota</taxon>
        <taxon>Viridiplantae</taxon>
        <taxon>Chlorophyta</taxon>
        <taxon>Pseudoscourfieldiophyceae</taxon>
        <taxon>Pseudoscourfieldiales</taxon>
        <taxon>Pycnococcaceae</taxon>
        <taxon>Pycnococcus</taxon>
    </lineage>
</organism>
<dbReference type="EMBL" id="BNJQ01000020">
    <property type="protein sequence ID" value="GHP08261.1"/>
    <property type="molecule type" value="Genomic_DNA"/>
</dbReference>
<evidence type="ECO:0000256" key="2">
    <source>
        <dbReference type="SAM" id="Phobius"/>
    </source>
</evidence>
<evidence type="ECO:0000313" key="4">
    <source>
        <dbReference type="Proteomes" id="UP000660262"/>
    </source>
</evidence>
<feature type="transmembrane region" description="Helical" evidence="2">
    <location>
        <begin position="81"/>
        <end position="101"/>
    </location>
</feature>
<protein>
    <submittedName>
        <fullName evidence="3">Uncharacterized protein</fullName>
    </submittedName>
</protein>
<comment type="caution">
    <text evidence="3">The sequence shown here is derived from an EMBL/GenBank/DDBJ whole genome shotgun (WGS) entry which is preliminary data.</text>
</comment>
<dbReference type="AlphaFoldDB" id="A0A830HS30"/>
<name>A0A830HS30_9CHLO</name>
<evidence type="ECO:0000313" key="3">
    <source>
        <dbReference type="EMBL" id="GHP08261.1"/>
    </source>
</evidence>
<feature type="region of interest" description="Disordered" evidence="1">
    <location>
        <begin position="1"/>
        <end position="37"/>
    </location>
</feature>
<reference evidence="3" key="1">
    <citation type="submission" date="2020-10" db="EMBL/GenBank/DDBJ databases">
        <title>Unveiling of a novel bifunctional photoreceptor, Dualchrome1, isolated from a cosmopolitan green alga.</title>
        <authorList>
            <person name="Suzuki S."/>
            <person name="Kawachi M."/>
        </authorList>
    </citation>
    <scope>NUCLEOTIDE SEQUENCE</scope>
    <source>
        <strain evidence="3">NIES 2893</strain>
    </source>
</reference>
<dbReference type="Proteomes" id="UP000660262">
    <property type="component" value="Unassembled WGS sequence"/>
</dbReference>
<proteinExistence type="predicted"/>
<keyword evidence="2" id="KW-1133">Transmembrane helix</keyword>